<organism evidence="2 3">
    <name type="scientific">Limosilactobacillus pontis</name>
    <dbReference type="NCBI Taxonomy" id="35787"/>
    <lineage>
        <taxon>Bacteria</taxon>
        <taxon>Bacillati</taxon>
        <taxon>Bacillota</taxon>
        <taxon>Bacilli</taxon>
        <taxon>Lactobacillales</taxon>
        <taxon>Lactobacillaceae</taxon>
        <taxon>Limosilactobacillus</taxon>
    </lineage>
</organism>
<dbReference type="InterPro" id="IPR001173">
    <property type="entry name" value="Glyco_trans_2-like"/>
</dbReference>
<dbReference type="EMBL" id="JAQSFA010000032">
    <property type="protein sequence ID" value="MEE6701860.1"/>
    <property type="molecule type" value="Genomic_DNA"/>
</dbReference>
<dbReference type="SUPFAM" id="SSF53448">
    <property type="entry name" value="Nucleotide-diphospho-sugar transferases"/>
    <property type="match status" value="1"/>
</dbReference>
<proteinExistence type="predicted"/>
<accession>A0ABU7SUX3</accession>
<protein>
    <submittedName>
        <fullName evidence="2">Glycosyltransferase family 2 protein</fullName>
    </submittedName>
</protein>
<keyword evidence="3" id="KW-1185">Reference proteome</keyword>
<dbReference type="PANTHER" id="PTHR43685:SF2">
    <property type="entry name" value="GLYCOSYLTRANSFERASE 2-LIKE DOMAIN-CONTAINING PROTEIN"/>
    <property type="match status" value="1"/>
</dbReference>
<comment type="caution">
    <text evidence="2">The sequence shown here is derived from an EMBL/GenBank/DDBJ whole genome shotgun (WGS) entry which is preliminary data.</text>
</comment>
<gene>
    <name evidence="2" type="ORF">PS396_08825</name>
</gene>
<dbReference type="Proteomes" id="UP001335665">
    <property type="component" value="Unassembled WGS sequence"/>
</dbReference>
<name>A0ABU7SUX3_9LACO</name>
<evidence type="ECO:0000313" key="2">
    <source>
        <dbReference type="EMBL" id="MEE6701860.1"/>
    </source>
</evidence>
<sequence length="321" mass="37841">MANKRVAILMSTYNGEDYLGEQIESIIKQSYHDWHLYIRDDGSKDQTPAIIEKYAKQDERITFFNKDNVKNKGITRSFMDLLSHVDADFYMFSDQDDYWKEDKVLHSLNKMLEQNYQSEPICVHTDLQIVDADLHGSEIMNGDYIWHDFPHLLFCNCVTGCTMLINQQLKNILHFDRINYDQIYLHDWWIALVAAAFGKVVYLEEATILYRQHGNNVVGENEKNTLGHLLYRVTHQVPEREHMRRVVRIAHELDTIYGKKLPGLDYQYVHHYGNLIYDGNPLHNLKLGIKLPPQRMTPKGKFFFTYLMMLYNSDLKNIAKE</sequence>
<dbReference type="RefSeq" id="WP_331192526.1">
    <property type="nucleotide sequence ID" value="NZ_JAQSEO010000032.1"/>
</dbReference>
<reference evidence="2 3" key="1">
    <citation type="submission" date="2023-02" db="EMBL/GenBank/DDBJ databases">
        <title>The predominant lactic acid bacteria and yeasts involved in the spontaneous fermentation of millet during the production of the traditional porridge Hausa koko in Ghana.</title>
        <authorList>
            <person name="Atter A."/>
            <person name="Diaz M."/>
        </authorList>
    </citation>
    <scope>NUCLEOTIDE SEQUENCE [LARGE SCALE GENOMIC DNA]</scope>
    <source>
        <strain evidence="2 3">FI11552</strain>
    </source>
</reference>
<dbReference type="Pfam" id="PF00535">
    <property type="entry name" value="Glycos_transf_2"/>
    <property type="match status" value="1"/>
</dbReference>
<dbReference type="InterPro" id="IPR050834">
    <property type="entry name" value="Glycosyltransf_2"/>
</dbReference>
<dbReference type="Gene3D" id="3.90.550.10">
    <property type="entry name" value="Spore Coat Polysaccharide Biosynthesis Protein SpsA, Chain A"/>
    <property type="match status" value="1"/>
</dbReference>
<dbReference type="InterPro" id="IPR029044">
    <property type="entry name" value="Nucleotide-diphossugar_trans"/>
</dbReference>
<dbReference type="CDD" id="cd04196">
    <property type="entry name" value="GT_2_like_d"/>
    <property type="match status" value="1"/>
</dbReference>
<feature type="domain" description="Glycosyltransferase 2-like" evidence="1">
    <location>
        <begin position="8"/>
        <end position="116"/>
    </location>
</feature>
<evidence type="ECO:0000313" key="3">
    <source>
        <dbReference type="Proteomes" id="UP001335665"/>
    </source>
</evidence>
<dbReference type="PANTHER" id="PTHR43685">
    <property type="entry name" value="GLYCOSYLTRANSFERASE"/>
    <property type="match status" value="1"/>
</dbReference>
<evidence type="ECO:0000259" key="1">
    <source>
        <dbReference type="Pfam" id="PF00535"/>
    </source>
</evidence>